<dbReference type="SUPFAM" id="SSF144210">
    <property type="entry name" value="Nop10-like SnoRNP"/>
    <property type="match status" value="1"/>
</dbReference>
<dbReference type="GO" id="GO:0030515">
    <property type="term" value="F:snoRNA binding"/>
    <property type="evidence" value="ECO:0007669"/>
    <property type="project" value="InterPro"/>
</dbReference>
<evidence type="ECO:0000313" key="8">
    <source>
        <dbReference type="EMBL" id="HIQ32282.1"/>
    </source>
</evidence>
<dbReference type="AlphaFoldDB" id="A0A833EB20"/>
<dbReference type="Pfam" id="PF04135">
    <property type="entry name" value="Nop10p"/>
    <property type="match status" value="1"/>
</dbReference>
<evidence type="ECO:0000313" key="9">
    <source>
        <dbReference type="Proteomes" id="UP000623215"/>
    </source>
</evidence>
<reference evidence="8" key="1">
    <citation type="journal article" date="2020" name="ISME J.">
        <title>Gammaproteobacteria mediating utilization of methyl-, sulfur- and petroleum organic compounds in deep ocean hydrothermal plumes.</title>
        <authorList>
            <person name="Zhou Z."/>
            <person name="Liu Y."/>
            <person name="Pan J."/>
            <person name="Cron B.R."/>
            <person name="Toner B.M."/>
            <person name="Anantharaman K."/>
            <person name="Breier J.A."/>
            <person name="Dick G.J."/>
            <person name="Li M."/>
        </authorList>
    </citation>
    <scope>NUCLEOTIDE SEQUENCE</scope>
    <source>
        <strain evidence="8">SZUA-1534</strain>
    </source>
</reference>
<keyword evidence="6 7" id="KW-0687">Ribonucleoprotein</keyword>
<sequence>MRIRKCPRCKRYTLKDVCSVCGEKTVTVKPPRFSLEDRYGKYRRMLKRSLKKKEKSSQ</sequence>
<keyword evidence="5 7" id="KW-0698">rRNA processing</keyword>
<gene>
    <name evidence="7" type="primary">nop10</name>
    <name evidence="8" type="ORF">EYH55_02235</name>
</gene>
<dbReference type="GO" id="GO:1990904">
    <property type="term" value="C:ribonucleoprotein complex"/>
    <property type="evidence" value="ECO:0007669"/>
    <property type="project" value="UniProtKB-KW"/>
</dbReference>
<comment type="similarity">
    <text evidence="2 7">Belongs to the NOP10 family.</text>
</comment>
<dbReference type="EMBL" id="DQVW01000039">
    <property type="protein sequence ID" value="HIQ32282.1"/>
    <property type="molecule type" value="Genomic_DNA"/>
</dbReference>
<evidence type="ECO:0000256" key="2">
    <source>
        <dbReference type="ARBA" id="ARBA00009462"/>
    </source>
</evidence>
<organism evidence="8 9">
    <name type="scientific">Methanothermococcus okinawensis</name>
    <dbReference type="NCBI Taxonomy" id="155863"/>
    <lineage>
        <taxon>Archaea</taxon>
        <taxon>Methanobacteriati</taxon>
        <taxon>Methanobacteriota</taxon>
        <taxon>Methanomada group</taxon>
        <taxon>Methanococci</taxon>
        <taxon>Methanococcales</taxon>
        <taxon>Methanococcaceae</taxon>
        <taxon>Methanothermococcus</taxon>
    </lineage>
</organism>
<proteinExistence type="inferred from homology"/>
<dbReference type="InterPro" id="IPR036756">
    <property type="entry name" value="H/ACA_rnp_Nop10_sf"/>
</dbReference>
<dbReference type="NCBIfam" id="NF009623">
    <property type="entry name" value="PRK13130.1"/>
    <property type="match status" value="1"/>
</dbReference>
<dbReference type="Gene3D" id="2.20.28.40">
    <property type="entry name" value="H/ACA ribonucleoprotein complex, subunit Nop10"/>
    <property type="match status" value="1"/>
</dbReference>
<comment type="caution">
    <text evidence="8">The sequence shown here is derived from an EMBL/GenBank/DDBJ whole genome shotgun (WGS) entry which is preliminary data.</text>
</comment>
<evidence type="ECO:0000256" key="3">
    <source>
        <dbReference type="ARBA" id="ARBA00018821"/>
    </source>
</evidence>
<evidence type="ECO:0000256" key="1">
    <source>
        <dbReference type="ARBA" id="ARBA00002325"/>
    </source>
</evidence>
<evidence type="ECO:0000256" key="6">
    <source>
        <dbReference type="ARBA" id="ARBA00023274"/>
    </source>
</evidence>
<dbReference type="GO" id="GO:0001522">
    <property type="term" value="P:pseudouridine synthesis"/>
    <property type="evidence" value="ECO:0007669"/>
    <property type="project" value="InterPro"/>
</dbReference>
<dbReference type="InterPro" id="IPR007264">
    <property type="entry name" value="H/ACA_rnp_Nop10"/>
</dbReference>
<accession>A0A833EB20</accession>
<evidence type="ECO:0000256" key="5">
    <source>
        <dbReference type="ARBA" id="ARBA00022552"/>
    </source>
</evidence>
<comment type="function">
    <text evidence="1 7">Involved in ribosome biogenesis; more specifically in 18S rRNA pseudouridylation and in cleavage of pre-rRNA.</text>
</comment>
<dbReference type="GO" id="GO:0006364">
    <property type="term" value="P:rRNA processing"/>
    <property type="evidence" value="ECO:0007669"/>
    <property type="project" value="UniProtKB-UniRule"/>
</dbReference>
<dbReference type="Proteomes" id="UP000623215">
    <property type="component" value="Unassembled WGS sequence"/>
</dbReference>
<evidence type="ECO:0000256" key="7">
    <source>
        <dbReference type="HAMAP-Rule" id="MF_00803"/>
    </source>
</evidence>
<dbReference type="InterPro" id="IPR023532">
    <property type="entry name" value="Nop10_arc-typ"/>
</dbReference>
<evidence type="ECO:0000256" key="4">
    <source>
        <dbReference type="ARBA" id="ARBA00022517"/>
    </source>
</evidence>
<name>A0A833EB20_9EURY</name>
<protein>
    <recommendedName>
        <fullName evidence="3 7">Ribosome biogenesis protein Nop10</fullName>
    </recommendedName>
</protein>
<keyword evidence="4 7" id="KW-0690">Ribosome biogenesis</keyword>
<dbReference type="HAMAP" id="MF_00803">
    <property type="entry name" value="Nop10"/>
    <property type="match status" value="1"/>
</dbReference>